<name>A0A1I2IAE3_9ACTN</name>
<dbReference type="Pfam" id="PF24722">
    <property type="entry name" value="DUF7674"/>
    <property type="match status" value="1"/>
</dbReference>
<feature type="compositionally biased region" description="Low complexity" evidence="1">
    <location>
        <begin position="126"/>
        <end position="143"/>
    </location>
</feature>
<feature type="domain" description="DUF7674" evidence="2">
    <location>
        <begin position="14"/>
        <end position="99"/>
    </location>
</feature>
<protein>
    <recommendedName>
        <fullName evidence="2">DUF7674 domain-containing protein</fullName>
    </recommendedName>
</protein>
<dbReference type="OrthoDB" id="3295046at2"/>
<feature type="region of interest" description="Disordered" evidence="1">
    <location>
        <begin position="123"/>
        <end position="145"/>
    </location>
</feature>
<accession>A0A1I2IAE3</accession>
<proteinExistence type="predicted"/>
<evidence type="ECO:0000313" key="4">
    <source>
        <dbReference type="Proteomes" id="UP000199645"/>
    </source>
</evidence>
<evidence type="ECO:0000313" key="3">
    <source>
        <dbReference type="EMBL" id="SFF39245.1"/>
    </source>
</evidence>
<dbReference type="AlphaFoldDB" id="A0A1I2IAE3"/>
<dbReference type="Proteomes" id="UP000199645">
    <property type="component" value="Unassembled WGS sequence"/>
</dbReference>
<reference evidence="3 4" key="1">
    <citation type="submission" date="2016-10" db="EMBL/GenBank/DDBJ databases">
        <authorList>
            <person name="de Groot N.N."/>
        </authorList>
    </citation>
    <scope>NUCLEOTIDE SEQUENCE [LARGE SCALE GENOMIC DNA]</scope>
    <source>
        <strain evidence="3 4">DSM 43019</strain>
    </source>
</reference>
<dbReference type="InterPro" id="IPR056091">
    <property type="entry name" value="DUF7674"/>
</dbReference>
<keyword evidence="4" id="KW-1185">Reference proteome</keyword>
<dbReference type="RefSeq" id="WP_093618376.1">
    <property type="nucleotide sequence ID" value="NZ_BOMT01000052.1"/>
</dbReference>
<dbReference type="EMBL" id="FONV01000009">
    <property type="protein sequence ID" value="SFF39245.1"/>
    <property type="molecule type" value="Genomic_DNA"/>
</dbReference>
<sequence length="282" mass="30850">MTDGRSPTYLGFRDYLWDVLPEAREHILTEELYQVGDGGEIDLTAYRYMSNAFRQVMEDAAGNGDRDLVRRCIALIETMLASGDRNLVDVVQIRVIEKTGHTPGLTDLVRAYAGPLTWPRMANTEGLPGPAAPGPAEAPVADGRPGPEAAAVRSWLWERVPSVRYFVILTEREETRATMSLSAMTAQRYVAEAIVREMGQDALEHALGSGDPRPTEQFAATLELLLAEPGLVALVRSQAAEIVAAADRNPLLREHAAPGLQKLLGDQEPQPDSVRVRLEDLG</sequence>
<gene>
    <name evidence="3" type="ORF">SAMN05421541_109493</name>
</gene>
<dbReference type="STRING" id="35752.SAMN05421541_109493"/>
<evidence type="ECO:0000256" key="1">
    <source>
        <dbReference type="SAM" id="MobiDB-lite"/>
    </source>
</evidence>
<evidence type="ECO:0000259" key="2">
    <source>
        <dbReference type="Pfam" id="PF24722"/>
    </source>
</evidence>
<organism evidence="3 4">
    <name type="scientific">Actinoplanes philippinensis</name>
    <dbReference type="NCBI Taxonomy" id="35752"/>
    <lineage>
        <taxon>Bacteria</taxon>
        <taxon>Bacillati</taxon>
        <taxon>Actinomycetota</taxon>
        <taxon>Actinomycetes</taxon>
        <taxon>Micromonosporales</taxon>
        <taxon>Micromonosporaceae</taxon>
        <taxon>Actinoplanes</taxon>
    </lineage>
</organism>